<organism evidence="2 3">
    <name type="scientific">Perkinsus chesapeaki</name>
    <name type="common">Clam parasite</name>
    <name type="synonym">Perkinsus andrewsi</name>
    <dbReference type="NCBI Taxonomy" id="330153"/>
    <lineage>
        <taxon>Eukaryota</taxon>
        <taxon>Sar</taxon>
        <taxon>Alveolata</taxon>
        <taxon>Perkinsozoa</taxon>
        <taxon>Perkinsea</taxon>
        <taxon>Perkinsida</taxon>
        <taxon>Perkinsidae</taxon>
        <taxon>Perkinsus</taxon>
    </lineage>
</organism>
<feature type="region of interest" description="Disordered" evidence="1">
    <location>
        <begin position="1"/>
        <end position="35"/>
    </location>
</feature>
<sequence>MPRKAGSTNKRASAKRKGGRGPLKAGTVETVETDSSTLLTRENDKGATRWMKWFDEIVRTRPHSEISDIVEELKVAEEEYSGLCCIDDTREKLIHLPRPDDAPPKWLPGTQPGGQVIPPVTNIVDKPKTVVVSVDTKEETKALDGKLKKKKRGRPKKTEIKSEPSTHSAAPAPSESDREAKKAKTTVKEEPTAGAHLVYDTLGPVGVIDTSARDGVKGEGVASDQQPQPVPPGAVSRQVTKPSTTTVTAGNIQRRPAKASGGAPLISTLPPGLLPHATSPALAYAFLLHQAAQQQQQQNARAKAASVAQSQPPNMASSSKAPAPTPSGTGTPQQNAALIEQLKTLVAARQATAWRGQNVAQNIQSNGSRPSGAPGGEGAAKPAVANTVLNGRQTNAVAGSRTQGLLAPKIDRLSGATVSPKSTAIRPDDLGRAPVPVIPPGAKATPPKEKATFGYLSLESMSSVDEASPLTKPPPFPVNKYEVAALSKVVASVPPTDSRWIVRGLRPDKQLRDSGIEFARVSYTNAELNRLAAALEETQKSLNWDDDTTWKFILEAGGLGFKEFWPVLFMKAKLPHRSCESMQQAIRRHLVPDNYYRKNMQLTKEEKELLAEVQKGEVKMSLGEMSEMMKLPKYVIDDYLGILRRGYNQGSKPTVDADTRLGLPAAGARSKWLCAALVTVYGADFPFHMGNDPAKTPEILEVYKRLVESSLPDKELPGNIFNTRQWPNIFHLAMQKASGYAFRHITDKDALSRHIVRQIAAAVEGTLKLPGDSTTVCFPATRFEQVQWKLVAPFIDAHNLKAFYTKVLLGKVKGEFKEDTPFEEVVDKLWDAWELADEQTAEERKAAEECEHLVRTYIMSLAVSVDESLKDKVPESYNIDGIVIGLNTKGKKGASPRDPPTTQESAESDDGSSSSSSSSSSDSSDSSDSDEETNKERVDEKSVLDIVEARIVDEHPSTTRPTFESLSKEKRCQLLALVIIDGNGLDFRFPAEEGDAESSAIIANNLKRELGKRGMDGEVSEDEVMSLLRHIIRHATKQAWEDLEDYQAFVRYILRSIQAAVKGTLPDKNGRLLEKISSRDDIPWKTIAPFWNPSGLRSVFKQTVLPVLEGDTEEMSLKRLIKRLMRAWSVSKEATQEEIDAYAECEKSVRDYFLSLACKADPSVKSRAGSGPAPQPKKEVSRSPVVRKVPEKSVKSTLTVASTSQERRDPLSNSAPTADRAPTGAKRLSDLLKGAQRRSSKRAKLH</sequence>
<feature type="compositionally biased region" description="Low complexity" evidence="1">
    <location>
        <begin position="911"/>
        <end position="924"/>
    </location>
</feature>
<feature type="region of interest" description="Disordered" evidence="1">
    <location>
        <begin position="143"/>
        <end position="192"/>
    </location>
</feature>
<evidence type="ECO:0000313" key="3">
    <source>
        <dbReference type="Proteomes" id="UP000591131"/>
    </source>
</evidence>
<dbReference type="EMBL" id="JAAPAO010000001">
    <property type="protein sequence ID" value="KAF4678314.1"/>
    <property type="molecule type" value="Genomic_DNA"/>
</dbReference>
<feature type="compositionally biased region" description="Basic residues" evidence="1">
    <location>
        <begin position="1235"/>
        <end position="1246"/>
    </location>
</feature>
<feature type="region of interest" description="Disordered" evidence="1">
    <location>
        <begin position="297"/>
        <end position="333"/>
    </location>
</feature>
<feature type="compositionally biased region" description="Basic and acidic residues" evidence="1">
    <location>
        <begin position="175"/>
        <end position="191"/>
    </location>
</feature>
<proteinExistence type="predicted"/>
<feature type="compositionally biased region" description="Low complexity" evidence="1">
    <location>
        <begin position="316"/>
        <end position="332"/>
    </location>
</feature>
<feature type="region of interest" description="Disordered" evidence="1">
    <location>
        <begin position="417"/>
        <end position="448"/>
    </location>
</feature>
<feature type="region of interest" description="Disordered" evidence="1">
    <location>
        <begin position="210"/>
        <end position="245"/>
    </location>
</feature>
<evidence type="ECO:0000313" key="2">
    <source>
        <dbReference type="EMBL" id="KAF4678314.1"/>
    </source>
</evidence>
<feature type="region of interest" description="Disordered" evidence="1">
    <location>
        <begin position="1163"/>
        <end position="1246"/>
    </location>
</feature>
<dbReference type="Proteomes" id="UP000591131">
    <property type="component" value="Unassembled WGS sequence"/>
</dbReference>
<name>A0A7J6N3T3_PERCH</name>
<comment type="caution">
    <text evidence="2">The sequence shown here is derived from an EMBL/GenBank/DDBJ whole genome shotgun (WGS) entry which is preliminary data.</text>
</comment>
<reference evidence="2 3" key="1">
    <citation type="submission" date="2020-04" db="EMBL/GenBank/DDBJ databases">
        <title>Perkinsus chesapeaki whole genome sequence.</title>
        <authorList>
            <person name="Bogema D.R."/>
        </authorList>
    </citation>
    <scope>NUCLEOTIDE SEQUENCE [LARGE SCALE GENOMIC DNA]</scope>
    <source>
        <strain evidence="2">ATCC PRA-425</strain>
    </source>
</reference>
<keyword evidence="3" id="KW-1185">Reference proteome</keyword>
<dbReference type="OrthoDB" id="10544242at2759"/>
<feature type="region of interest" description="Disordered" evidence="1">
    <location>
        <begin position="888"/>
        <end position="940"/>
    </location>
</feature>
<feature type="compositionally biased region" description="Polar residues" evidence="1">
    <location>
        <begin position="1"/>
        <end position="11"/>
    </location>
</feature>
<dbReference type="AlphaFoldDB" id="A0A7J6N3T3"/>
<accession>A0A7J6N3T3</accession>
<feature type="compositionally biased region" description="Polar residues" evidence="1">
    <location>
        <begin position="1195"/>
        <end position="1204"/>
    </location>
</feature>
<gene>
    <name evidence="2" type="ORF">FOL47_000043</name>
</gene>
<evidence type="ECO:0000256" key="1">
    <source>
        <dbReference type="SAM" id="MobiDB-lite"/>
    </source>
</evidence>
<protein>
    <submittedName>
        <fullName evidence="2">Uncharacterized protein</fullName>
    </submittedName>
</protein>
<feature type="region of interest" description="Disordered" evidence="1">
    <location>
        <begin position="359"/>
        <end position="380"/>
    </location>
</feature>